<evidence type="ECO:0000256" key="2">
    <source>
        <dbReference type="ARBA" id="ARBA00022448"/>
    </source>
</evidence>
<name>A0AAN0KMV1_9GAMM</name>
<reference evidence="7" key="1">
    <citation type="journal article" date="2024" name="Int. J. Syst. Evol. Microbiol.">
        <title>Pectobacterium araliae sp. nov., a pathogen causing bacterial soft rot of Japanese angelica tree in Japan.</title>
        <authorList>
            <person name="Sawada H."/>
            <person name="Someya N."/>
            <person name="Morohoshi T."/>
            <person name="Ono M."/>
            <person name="Satou M."/>
        </authorList>
    </citation>
    <scope>NUCLEOTIDE SEQUENCE [LARGE SCALE GENOMIC DNA]</scope>
    <source>
        <strain evidence="7">MAFF 302110</strain>
    </source>
</reference>
<dbReference type="Pfam" id="PF00005">
    <property type="entry name" value="ABC_tran"/>
    <property type="match status" value="1"/>
</dbReference>
<dbReference type="Proteomes" id="UP001377830">
    <property type="component" value="Chromosome"/>
</dbReference>
<feature type="domain" description="ABC transporter" evidence="5">
    <location>
        <begin position="5"/>
        <end position="236"/>
    </location>
</feature>
<dbReference type="SUPFAM" id="SSF52540">
    <property type="entry name" value="P-loop containing nucleoside triphosphate hydrolases"/>
    <property type="match status" value="1"/>
</dbReference>
<organism evidence="6 7">
    <name type="scientific">Pectobacterium araliae</name>
    <dbReference type="NCBI Taxonomy" id="3073862"/>
    <lineage>
        <taxon>Bacteria</taxon>
        <taxon>Pseudomonadati</taxon>
        <taxon>Pseudomonadota</taxon>
        <taxon>Gammaproteobacteria</taxon>
        <taxon>Enterobacterales</taxon>
        <taxon>Pectobacteriaceae</taxon>
        <taxon>Pectobacterium</taxon>
    </lineage>
</organism>
<keyword evidence="2" id="KW-0813">Transport</keyword>
<evidence type="ECO:0000256" key="1">
    <source>
        <dbReference type="ARBA" id="ARBA00005417"/>
    </source>
</evidence>
<dbReference type="AlphaFoldDB" id="A0AAN0KMV1"/>
<dbReference type="KEGG" id="parl:PEC302110_25110"/>
<gene>
    <name evidence="6" type="ORF">PEC302110_25110</name>
</gene>
<evidence type="ECO:0000256" key="3">
    <source>
        <dbReference type="ARBA" id="ARBA00022741"/>
    </source>
</evidence>
<dbReference type="InterPro" id="IPR027417">
    <property type="entry name" value="P-loop_NTPase"/>
</dbReference>
<dbReference type="EMBL" id="AP028908">
    <property type="protein sequence ID" value="BES85414.1"/>
    <property type="molecule type" value="Genomic_DNA"/>
</dbReference>
<dbReference type="CDD" id="cd03293">
    <property type="entry name" value="ABC_NrtD_SsuB_transporters"/>
    <property type="match status" value="1"/>
</dbReference>
<dbReference type="InterPro" id="IPR050166">
    <property type="entry name" value="ABC_transporter_ATP-bind"/>
</dbReference>
<proteinExistence type="inferred from homology"/>
<dbReference type="InterPro" id="IPR003439">
    <property type="entry name" value="ABC_transporter-like_ATP-bd"/>
</dbReference>
<dbReference type="PANTHER" id="PTHR42788:SF13">
    <property type="entry name" value="ALIPHATIC SULFONATES IMPORT ATP-BINDING PROTEIN SSUB"/>
    <property type="match status" value="1"/>
</dbReference>
<protein>
    <submittedName>
        <fullName evidence="6">ABC transporter ATP-binding protein</fullName>
    </submittedName>
</protein>
<dbReference type="GO" id="GO:0005524">
    <property type="term" value="F:ATP binding"/>
    <property type="evidence" value="ECO:0007669"/>
    <property type="project" value="UniProtKB-KW"/>
</dbReference>
<evidence type="ECO:0000313" key="7">
    <source>
        <dbReference type="Proteomes" id="UP001377830"/>
    </source>
</evidence>
<evidence type="ECO:0000256" key="4">
    <source>
        <dbReference type="ARBA" id="ARBA00022840"/>
    </source>
</evidence>
<keyword evidence="7" id="KW-1185">Reference proteome</keyword>
<dbReference type="GO" id="GO:0016887">
    <property type="term" value="F:ATP hydrolysis activity"/>
    <property type="evidence" value="ECO:0007669"/>
    <property type="project" value="InterPro"/>
</dbReference>
<accession>A0AAN0KMV1</accession>
<dbReference type="InterPro" id="IPR003593">
    <property type="entry name" value="AAA+_ATPase"/>
</dbReference>
<dbReference type="Gene3D" id="3.40.50.300">
    <property type="entry name" value="P-loop containing nucleotide triphosphate hydrolases"/>
    <property type="match status" value="1"/>
</dbReference>
<evidence type="ECO:0000313" key="6">
    <source>
        <dbReference type="EMBL" id="BES85414.1"/>
    </source>
</evidence>
<evidence type="ECO:0000259" key="5">
    <source>
        <dbReference type="PROSITE" id="PS50893"/>
    </source>
</evidence>
<dbReference type="SMART" id="SM00382">
    <property type="entry name" value="AAA"/>
    <property type="match status" value="1"/>
</dbReference>
<dbReference type="PANTHER" id="PTHR42788">
    <property type="entry name" value="TAURINE IMPORT ATP-BINDING PROTEIN-RELATED"/>
    <property type="match status" value="1"/>
</dbReference>
<dbReference type="PROSITE" id="PS00211">
    <property type="entry name" value="ABC_TRANSPORTER_1"/>
    <property type="match status" value="1"/>
</dbReference>
<comment type="similarity">
    <text evidence="1">Belongs to the ABC transporter superfamily.</text>
</comment>
<dbReference type="PROSITE" id="PS50893">
    <property type="entry name" value="ABC_TRANSPORTER_2"/>
    <property type="match status" value="1"/>
</dbReference>
<keyword evidence="4 6" id="KW-0067">ATP-binding</keyword>
<keyword evidence="3" id="KW-0547">Nucleotide-binding</keyword>
<sequence>MSAALELHNVGLTYATRRGEIEALTDVDLRIGDGEFVALLGPSGCGKSTILKLAAGLMDASRGAVQVGGQPVSGPGRHTGVVFQKPNLLPWKSVLNNVLLPARTLGLPAGAARERALQLLELVGLADFADDYPFELSGGMQQRVGIARMLLHDPELLLMDEPFAALDALSREVLMLELQRIWGQQRKSVLFITHSIQEAVFLADRVLVMSPRPGKIIEELAILLPRPRSLEILSDDEFTSLCQHLRRHFVTSHSAGGIQSTAI</sequence>
<dbReference type="InterPro" id="IPR017871">
    <property type="entry name" value="ABC_transporter-like_CS"/>
</dbReference>
<dbReference type="RefSeq" id="WP_261848075.1">
    <property type="nucleotide sequence ID" value="NZ_AP028908.1"/>
</dbReference>